<comment type="caution">
    <text evidence="1">The sequence shown here is derived from an EMBL/GenBank/DDBJ whole genome shotgun (WGS) entry which is preliminary data.</text>
</comment>
<sequence length="91" mass="9928">MRGTGIRLATVLYSWVNHYGANTVPGPSGESLRRSRDVGTAANIAGGHVIMKNSFMFSAEGHQTDSAFNFCSYIDNAYRTDRSPATKEIVK</sequence>
<dbReference type="EMBL" id="JACHIL010000001">
    <property type="protein sequence ID" value="MBB5090105.1"/>
    <property type="molecule type" value="Genomic_DNA"/>
</dbReference>
<dbReference type="AlphaFoldDB" id="A0A7W8EM49"/>
<proteinExistence type="predicted"/>
<reference evidence="1 2" key="1">
    <citation type="submission" date="2020-08" db="EMBL/GenBank/DDBJ databases">
        <title>Genomic Encyclopedia of Type Strains, Phase IV (KMG-IV): sequencing the most valuable type-strain genomes for metagenomic binning, comparative biology and taxonomic classification.</title>
        <authorList>
            <person name="Goeker M."/>
        </authorList>
    </citation>
    <scope>NUCLEOTIDE SEQUENCE [LARGE SCALE GENOMIC DNA]</scope>
    <source>
        <strain evidence="1 2">DSM 25620</strain>
    </source>
</reference>
<accession>A0A7W8EM49</accession>
<evidence type="ECO:0000313" key="1">
    <source>
        <dbReference type="EMBL" id="MBB5090105.1"/>
    </source>
</evidence>
<organism evidence="1 2">
    <name type="scientific">Pseudochrobactrum saccharolyticum</name>
    <dbReference type="NCBI Taxonomy" id="354352"/>
    <lineage>
        <taxon>Bacteria</taxon>
        <taxon>Pseudomonadati</taxon>
        <taxon>Pseudomonadota</taxon>
        <taxon>Alphaproteobacteria</taxon>
        <taxon>Hyphomicrobiales</taxon>
        <taxon>Brucellaceae</taxon>
        <taxon>Pseudochrobactrum</taxon>
    </lineage>
</organism>
<keyword evidence="2" id="KW-1185">Reference proteome</keyword>
<gene>
    <name evidence="1" type="ORF">HNQ68_000617</name>
</gene>
<dbReference type="Proteomes" id="UP000531231">
    <property type="component" value="Unassembled WGS sequence"/>
</dbReference>
<evidence type="ECO:0000313" key="2">
    <source>
        <dbReference type="Proteomes" id="UP000531231"/>
    </source>
</evidence>
<protein>
    <submittedName>
        <fullName evidence="1">Uncharacterized protein</fullName>
    </submittedName>
</protein>
<name>A0A7W8EM49_9HYPH</name>